<dbReference type="Proteomes" id="UP001302126">
    <property type="component" value="Unassembled WGS sequence"/>
</dbReference>
<reference evidence="3" key="2">
    <citation type="submission" date="2023-05" db="EMBL/GenBank/DDBJ databases">
        <authorList>
            <consortium name="Lawrence Berkeley National Laboratory"/>
            <person name="Steindorff A."/>
            <person name="Hensen N."/>
            <person name="Bonometti L."/>
            <person name="Westerberg I."/>
            <person name="Brannstrom I.O."/>
            <person name="Guillou S."/>
            <person name="Cros-Aarteil S."/>
            <person name="Calhoun S."/>
            <person name="Haridas S."/>
            <person name="Kuo A."/>
            <person name="Mondo S."/>
            <person name="Pangilinan J."/>
            <person name="Riley R."/>
            <person name="Labutti K."/>
            <person name="Andreopoulos B."/>
            <person name="Lipzen A."/>
            <person name="Chen C."/>
            <person name="Yanf M."/>
            <person name="Daum C."/>
            <person name="Ng V."/>
            <person name="Clum A."/>
            <person name="Ohm R."/>
            <person name="Martin F."/>
            <person name="Silar P."/>
            <person name="Natvig D."/>
            <person name="Lalanne C."/>
            <person name="Gautier V."/>
            <person name="Ament-Velasquez S.L."/>
            <person name="Kruys A."/>
            <person name="Hutchinson M.I."/>
            <person name="Powell A.J."/>
            <person name="Barry K."/>
            <person name="Miller A.N."/>
            <person name="Grigoriev I.V."/>
            <person name="Debuchy R."/>
            <person name="Gladieux P."/>
            <person name="Thoren M.H."/>
            <person name="Johannesson H."/>
        </authorList>
    </citation>
    <scope>NUCLEOTIDE SEQUENCE</scope>
    <source>
        <strain evidence="3">PSN309</strain>
    </source>
</reference>
<organism evidence="3 4">
    <name type="scientific">Podospora australis</name>
    <dbReference type="NCBI Taxonomy" id="1536484"/>
    <lineage>
        <taxon>Eukaryota</taxon>
        <taxon>Fungi</taxon>
        <taxon>Dikarya</taxon>
        <taxon>Ascomycota</taxon>
        <taxon>Pezizomycotina</taxon>
        <taxon>Sordariomycetes</taxon>
        <taxon>Sordariomycetidae</taxon>
        <taxon>Sordariales</taxon>
        <taxon>Podosporaceae</taxon>
        <taxon>Podospora</taxon>
    </lineage>
</organism>
<feature type="region of interest" description="Disordered" evidence="1">
    <location>
        <begin position="600"/>
        <end position="619"/>
    </location>
</feature>
<sequence length="619" mass="66744">MARSPTPREMRRMASDHAFVFGAHPTPKRLGLWPFVATHLSLPAALFAGIVCVVVAVVYTSVTSRQVLLECPLWANNCHSADRWTVENLGTIQGIITLIYLIGIVSLGYVALAFCEAAVWPLLHIQQFAVRGLNAYLLTARGSIISVPRAIKSVRSLAAGGILFAALAVVLLPLAAPPLVGYAYTPIWHDTQLESNYTSGGGISELYAQANPPTSVIVRVLAKYDSWATDPSSEPLPVLRDWYIDRDVLGERGDFSAKGVSLDTLISCSPHQLQQIAKNNLWWNGFNTNMSRGANLTQSGKNSSSEVWFRPQPQLTLWANDFDFVSERRTRATLIFAALNGTIEGSHRSPLVLANLTSASAIACTVEVEAIDDTLTVGADTPVVSDPPVLSSLEKLTYNPMTPRSARLNELLLWFAVAPVMVGSSVDGAQPMFFNSTNTNRAVAYTASSFPAASQNNWTIPGIEEFIHLSIGALAQATSSSTEHPEVSPVVITSHVPTKKLSAYRALLLIILPVISAAIIIILAAWNVYTHRHLSIPVMRLADIGEILKSSQTNWLRDQAGTDAVKTYLPNELGQVEVKYGVDKEGIVGFARAVGGFGRGGGDGSGSSRSSGRYDRAAV</sequence>
<accession>A0AAN7ADU4</accession>
<evidence type="ECO:0008006" key="5">
    <source>
        <dbReference type="Google" id="ProtNLM"/>
    </source>
</evidence>
<dbReference type="EMBL" id="MU864541">
    <property type="protein sequence ID" value="KAK4183548.1"/>
    <property type="molecule type" value="Genomic_DNA"/>
</dbReference>
<evidence type="ECO:0000313" key="4">
    <source>
        <dbReference type="Proteomes" id="UP001302126"/>
    </source>
</evidence>
<feature type="transmembrane region" description="Helical" evidence="2">
    <location>
        <begin position="157"/>
        <end position="176"/>
    </location>
</feature>
<keyword evidence="2" id="KW-0472">Membrane</keyword>
<protein>
    <recommendedName>
        <fullName evidence="5">Transmembrane protein</fullName>
    </recommendedName>
</protein>
<evidence type="ECO:0000313" key="3">
    <source>
        <dbReference type="EMBL" id="KAK4183548.1"/>
    </source>
</evidence>
<proteinExistence type="predicted"/>
<feature type="transmembrane region" description="Helical" evidence="2">
    <location>
        <begin position="98"/>
        <end position="123"/>
    </location>
</feature>
<keyword evidence="2" id="KW-0812">Transmembrane</keyword>
<keyword evidence="2" id="KW-1133">Transmembrane helix</keyword>
<reference evidence="3" key="1">
    <citation type="journal article" date="2023" name="Mol. Phylogenet. Evol.">
        <title>Genome-scale phylogeny and comparative genomics of the fungal order Sordariales.</title>
        <authorList>
            <person name="Hensen N."/>
            <person name="Bonometti L."/>
            <person name="Westerberg I."/>
            <person name="Brannstrom I.O."/>
            <person name="Guillou S."/>
            <person name="Cros-Aarteil S."/>
            <person name="Calhoun S."/>
            <person name="Haridas S."/>
            <person name="Kuo A."/>
            <person name="Mondo S."/>
            <person name="Pangilinan J."/>
            <person name="Riley R."/>
            <person name="LaButti K."/>
            <person name="Andreopoulos B."/>
            <person name="Lipzen A."/>
            <person name="Chen C."/>
            <person name="Yan M."/>
            <person name="Daum C."/>
            <person name="Ng V."/>
            <person name="Clum A."/>
            <person name="Steindorff A."/>
            <person name="Ohm R.A."/>
            <person name="Martin F."/>
            <person name="Silar P."/>
            <person name="Natvig D.O."/>
            <person name="Lalanne C."/>
            <person name="Gautier V."/>
            <person name="Ament-Velasquez S.L."/>
            <person name="Kruys A."/>
            <person name="Hutchinson M.I."/>
            <person name="Powell A.J."/>
            <person name="Barry K."/>
            <person name="Miller A.N."/>
            <person name="Grigoriev I.V."/>
            <person name="Debuchy R."/>
            <person name="Gladieux P."/>
            <person name="Hiltunen Thoren M."/>
            <person name="Johannesson H."/>
        </authorList>
    </citation>
    <scope>NUCLEOTIDE SEQUENCE</scope>
    <source>
        <strain evidence="3">PSN309</strain>
    </source>
</reference>
<dbReference type="AlphaFoldDB" id="A0AAN7ADU4"/>
<keyword evidence="4" id="KW-1185">Reference proteome</keyword>
<evidence type="ECO:0000256" key="2">
    <source>
        <dbReference type="SAM" id="Phobius"/>
    </source>
</evidence>
<evidence type="ECO:0000256" key="1">
    <source>
        <dbReference type="SAM" id="MobiDB-lite"/>
    </source>
</evidence>
<feature type="transmembrane region" description="Helical" evidence="2">
    <location>
        <begin position="506"/>
        <end position="529"/>
    </location>
</feature>
<name>A0AAN7ADU4_9PEZI</name>
<gene>
    <name evidence="3" type="ORF">QBC35DRAFT_535656</name>
</gene>
<feature type="transmembrane region" description="Helical" evidence="2">
    <location>
        <begin position="32"/>
        <end position="59"/>
    </location>
</feature>
<comment type="caution">
    <text evidence="3">The sequence shown here is derived from an EMBL/GenBank/DDBJ whole genome shotgun (WGS) entry which is preliminary data.</text>
</comment>